<feature type="transmembrane region" description="Helical" evidence="1">
    <location>
        <begin position="21"/>
        <end position="40"/>
    </location>
</feature>
<keyword evidence="1" id="KW-0472">Membrane</keyword>
<feature type="transmembrane region" description="Helical" evidence="1">
    <location>
        <begin position="109"/>
        <end position="133"/>
    </location>
</feature>
<feature type="transmembrane region" description="Helical" evidence="1">
    <location>
        <begin position="231"/>
        <end position="250"/>
    </location>
</feature>
<keyword evidence="1" id="KW-1133">Transmembrane helix</keyword>
<reference evidence="2" key="1">
    <citation type="submission" date="2023-08" db="EMBL/GenBank/DDBJ databases">
        <title>The draft genome of Tsukamurella strandjordii strain 050030.</title>
        <authorList>
            <person name="Zhao F."/>
            <person name="Feng Y."/>
            <person name="Zong Z."/>
        </authorList>
    </citation>
    <scope>NUCLEOTIDE SEQUENCE</scope>
    <source>
        <strain evidence="2">050030</strain>
    </source>
</reference>
<sequence length="254" mass="26153">MIVRAVRAEWVKLSTVRATRWTLASSIALGLVIVALVAWVTRNTESTSEDGILLALAPFTGLAGMPGIAVIFSAVVGILSITSEVRFNTIRTTFLAVPNRPIALTAKTAVVAVVCALAFLVAEWLAMGLFLLIGGGGPGFSATGAGASAYLTLPLAAGLAAILGVAVGTAIRNAAGAITVLLAYMLVVESVISAVPQTRDAAPYLPMTNFENLLGIALPSTTMPWPAWGSLIYLIVVIGALWAGAVALIARRDA</sequence>
<feature type="transmembrane region" description="Helical" evidence="1">
    <location>
        <begin position="145"/>
        <end position="167"/>
    </location>
</feature>
<proteinExistence type="predicted"/>
<evidence type="ECO:0000313" key="2">
    <source>
        <dbReference type="EMBL" id="MDP0398385.1"/>
    </source>
</evidence>
<evidence type="ECO:0000256" key="1">
    <source>
        <dbReference type="SAM" id="Phobius"/>
    </source>
</evidence>
<protein>
    <recommendedName>
        <fullName evidence="4">ABC transporter permease</fullName>
    </recommendedName>
</protein>
<keyword evidence="3" id="KW-1185">Reference proteome</keyword>
<keyword evidence="1" id="KW-0812">Transmembrane</keyword>
<dbReference type="Proteomes" id="UP001178281">
    <property type="component" value="Unassembled WGS sequence"/>
</dbReference>
<comment type="caution">
    <text evidence="2">The sequence shown here is derived from an EMBL/GenBank/DDBJ whole genome shotgun (WGS) entry which is preliminary data.</text>
</comment>
<organism evidence="2 3">
    <name type="scientific">Tsukamurella strandjordii</name>
    <dbReference type="NCBI Taxonomy" id="147577"/>
    <lineage>
        <taxon>Bacteria</taxon>
        <taxon>Bacillati</taxon>
        <taxon>Actinomycetota</taxon>
        <taxon>Actinomycetes</taxon>
        <taxon>Mycobacteriales</taxon>
        <taxon>Tsukamurellaceae</taxon>
        <taxon>Tsukamurella</taxon>
    </lineage>
</organism>
<gene>
    <name evidence="2" type="ORF">Q7X28_10645</name>
</gene>
<feature type="transmembrane region" description="Helical" evidence="1">
    <location>
        <begin position="52"/>
        <end position="81"/>
    </location>
</feature>
<dbReference type="AlphaFoldDB" id="A0AA90NH67"/>
<evidence type="ECO:0000313" key="3">
    <source>
        <dbReference type="Proteomes" id="UP001178281"/>
    </source>
</evidence>
<feature type="transmembrane region" description="Helical" evidence="1">
    <location>
        <begin position="174"/>
        <end position="195"/>
    </location>
</feature>
<accession>A0AA90NH67</accession>
<evidence type="ECO:0008006" key="4">
    <source>
        <dbReference type="Google" id="ProtNLM"/>
    </source>
</evidence>
<name>A0AA90NH67_9ACTN</name>
<dbReference type="EMBL" id="JAUTIX010000003">
    <property type="protein sequence ID" value="MDP0398385.1"/>
    <property type="molecule type" value="Genomic_DNA"/>
</dbReference>
<dbReference type="RefSeq" id="WP_305111273.1">
    <property type="nucleotide sequence ID" value="NZ_JAUTIX010000003.1"/>
</dbReference>